<dbReference type="AlphaFoldDB" id="A0A5B7H2M5"/>
<accession>A0A5B7H2M5</accession>
<sequence length="93" mass="10569">MKWVTHRPSVKPVNHILHLKDMIHWAFEVDDPALIDEVEGPVRPIDLPIQHSYLARHPPRLNPKFTASLPGGSVNQRYPVPGLPLIGKIPYSR</sequence>
<keyword evidence="2" id="KW-1185">Reference proteome</keyword>
<comment type="caution">
    <text evidence="1">The sequence shown here is derived from an EMBL/GenBank/DDBJ whole genome shotgun (WGS) entry which is preliminary data.</text>
</comment>
<name>A0A5B7H2M5_PORTR</name>
<evidence type="ECO:0000313" key="1">
    <source>
        <dbReference type="EMBL" id="MPC64199.1"/>
    </source>
</evidence>
<gene>
    <name evidence="1" type="ORF">E2C01_058310</name>
</gene>
<reference evidence="1 2" key="1">
    <citation type="submission" date="2019-05" db="EMBL/GenBank/DDBJ databases">
        <title>Another draft genome of Portunus trituberculatus and its Hox gene families provides insights of decapod evolution.</title>
        <authorList>
            <person name="Jeong J.-H."/>
            <person name="Song I."/>
            <person name="Kim S."/>
            <person name="Choi T."/>
            <person name="Kim D."/>
            <person name="Ryu S."/>
            <person name="Kim W."/>
        </authorList>
    </citation>
    <scope>NUCLEOTIDE SEQUENCE [LARGE SCALE GENOMIC DNA]</scope>
    <source>
        <tissue evidence="1">Muscle</tissue>
    </source>
</reference>
<dbReference type="EMBL" id="VSRR010021764">
    <property type="protein sequence ID" value="MPC64199.1"/>
    <property type="molecule type" value="Genomic_DNA"/>
</dbReference>
<proteinExistence type="predicted"/>
<evidence type="ECO:0000313" key="2">
    <source>
        <dbReference type="Proteomes" id="UP000324222"/>
    </source>
</evidence>
<protein>
    <submittedName>
        <fullName evidence="1">Uncharacterized protein</fullName>
    </submittedName>
</protein>
<dbReference type="Proteomes" id="UP000324222">
    <property type="component" value="Unassembled WGS sequence"/>
</dbReference>
<organism evidence="1 2">
    <name type="scientific">Portunus trituberculatus</name>
    <name type="common">Swimming crab</name>
    <name type="synonym">Neptunus trituberculatus</name>
    <dbReference type="NCBI Taxonomy" id="210409"/>
    <lineage>
        <taxon>Eukaryota</taxon>
        <taxon>Metazoa</taxon>
        <taxon>Ecdysozoa</taxon>
        <taxon>Arthropoda</taxon>
        <taxon>Crustacea</taxon>
        <taxon>Multicrustacea</taxon>
        <taxon>Malacostraca</taxon>
        <taxon>Eumalacostraca</taxon>
        <taxon>Eucarida</taxon>
        <taxon>Decapoda</taxon>
        <taxon>Pleocyemata</taxon>
        <taxon>Brachyura</taxon>
        <taxon>Eubrachyura</taxon>
        <taxon>Portunoidea</taxon>
        <taxon>Portunidae</taxon>
        <taxon>Portuninae</taxon>
        <taxon>Portunus</taxon>
    </lineage>
</organism>